<evidence type="ECO:0000256" key="7">
    <source>
        <dbReference type="RuleBase" id="RU000492"/>
    </source>
</evidence>
<name>A0A347WE06_9PROT</name>
<evidence type="ECO:0000256" key="4">
    <source>
        <dbReference type="ARBA" id="ARBA00022840"/>
    </source>
</evidence>
<dbReference type="Proteomes" id="UP000264120">
    <property type="component" value="Chromosome"/>
</dbReference>
<evidence type="ECO:0000256" key="6">
    <source>
        <dbReference type="PROSITE-ProRule" id="PRU00552"/>
    </source>
</evidence>
<evidence type="ECO:0000259" key="8">
    <source>
        <dbReference type="PROSITE" id="PS51192"/>
    </source>
</evidence>
<dbReference type="GO" id="GO:0003676">
    <property type="term" value="F:nucleic acid binding"/>
    <property type="evidence" value="ECO:0007669"/>
    <property type="project" value="InterPro"/>
</dbReference>
<evidence type="ECO:0000256" key="2">
    <source>
        <dbReference type="ARBA" id="ARBA00022801"/>
    </source>
</evidence>
<dbReference type="SMART" id="SM00490">
    <property type="entry name" value="HELICc"/>
    <property type="match status" value="1"/>
</dbReference>
<dbReference type="GO" id="GO:0016787">
    <property type="term" value="F:hydrolase activity"/>
    <property type="evidence" value="ECO:0007669"/>
    <property type="project" value="UniProtKB-KW"/>
</dbReference>
<dbReference type="Gene3D" id="3.40.50.300">
    <property type="entry name" value="P-loop containing nucleotide triphosphate hydrolases"/>
    <property type="match status" value="2"/>
</dbReference>
<sequence>MTPYPTGDQRMQARFQSGPACQSEGLGPHAGKVCCDNGCGACCVSHSPFWRDIGAAVNALPLLSAAQARYGAAMSETEPTFSGMGLDSRVVAALTRMGLPTPSLIQREVIPPVLSGRDVEARAGTGSGKTIAFVAPILSVLMQPAKDAADITADNSRVRCIILSPTRELAGQITGVIRGLARGSGLRVLQATGGAPRAAQVRTLTEGVAVAVGTPGRVIDLVRGGELDLSGISHFVLDEADRMLEPGFAEEMLALAMALPAPHQTLLFSATIPPAMAELAARLLHRPVRISMDAEQAPTPRIAQYAIFVPMRHKTAATLACLRHYGMQRVMVFVRTRQEADSIARAISALTPAVAIHGEHSQARRERMLRDFRQGRVGVLVATDVMARGIDIDDIALVINHDIPPQPESYVHRIGRTARAGRRGMAVALCAPEERHALKDIERLTGQRIRIAPLPE</sequence>
<dbReference type="InterPro" id="IPR011545">
    <property type="entry name" value="DEAD/DEAH_box_helicase_dom"/>
</dbReference>
<evidence type="ECO:0000256" key="1">
    <source>
        <dbReference type="ARBA" id="ARBA00022741"/>
    </source>
</evidence>
<dbReference type="PANTHER" id="PTHR47959">
    <property type="entry name" value="ATP-DEPENDENT RNA HELICASE RHLE-RELATED"/>
    <property type="match status" value="1"/>
</dbReference>
<gene>
    <name evidence="11" type="primary">rhlE_3</name>
    <name evidence="11" type="ORF">CD178_02349</name>
</gene>
<dbReference type="CDD" id="cd18787">
    <property type="entry name" value="SF2_C_DEAD"/>
    <property type="match status" value="1"/>
</dbReference>
<evidence type="ECO:0000256" key="3">
    <source>
        <dbReference type="ARBA" id="ARBA00022806"/>
    </source>
</evidence>
<dbReference type="Pfam" id="PF00271">
    <property type="entry name" value="Helicase_C"/>
    <property type="match status" value="1"/>
</dbReference>
<comment type="similarity">
    <text evidence="5 7">Belongs to the DEAD box helicase family.</text>
</comment>
<dbReference type="InterPro" id="IPR000629">
    <property type="entry name" value="RNA-helicase_DEAD-box_CS"/>
</dbReference>
<dbReference type="SUPFAM" id="SSF52540">
    <property type="entry name" value="P-loop containing nucleoside triphosphate hydrolases"/>
    <property type="match status" value="1"/>
</dbReference>
<dbReference type="AlphaFoldDB" id="A0A347WE06"/>
<evidence type="ECO:0000259" key="9">
    <source>
        <dbReference type="PROSITE" id="PS51194"/>
    </source>
</evidence>
<accession>A0A347WE06</accession>
<dbReference type="EC" id="3.6.4.13" evidence="11"/>
<dbReference type="Pfam" id="PF00270">
    <property type="entry name" value="DEAD"/>
    <property type="match status" value="1"/>
</dbReference>
<dbReference type="InterPro" id="IPR027417">
    <property type="entry name" value="P-loop_NTPase"/>
</dbReference>
<evidence type="ECO:0000313" key="11">
    <source>
        <dbReference type="EMBL" id="AXY23099.1"/>
    </source>
</evidence>
<dbReference type="SMART" id="SM00487">
    <property type="entry name" value="DEXDc"/>
    <property type="match status" value="1"/>
</dbReference>
<dbReference type="InterPro" id="IPR001650">
    <property type="entry name" value="Helicase_C-like"/>
</dbReference>
<dbReference type="EMBL" id="CP023036">
    <property type="protein sequence ID" value="AXY23099.1"/>
    <property type="molecule type" value="Genomic_DNA"/>
</dbReference>
<keyword evidence="1 7" id="KW-0547">Nucleotide-binding</keyword>
<evidence type="ECO:0000256" key="5">
    <source>
        <dbReference type="ARBA" id="ARBA00038437"/>
    </source>
</evidence>
<dbReference type="CDD" id="cd00268">
    <property type="entry name" value="DEADc"/>
    <property type="match status" value="1"/>
</dbReference>
<evidence type="ECO:0000313" key="12">
    <source>
        <dbReference type="Proteomes" id="UP000264120"/>
    </source>
</evidence>
<keyword evidence="2 7" id="KW-0378">Hydrolase</keyword>
<dbReference type="GO" id="GO:0005829">
    <property type="term" value="C:cytosol"/>
    <property type="evidence" value="ECO:0007669"/>
    <property type="project" value="TreeGrafter"/>
</dbReference>
<dbReference type="PROSITE" id="PS51195">
    <property type="entry name" value="Q_MOTIF"/>
    <property type="match status" value="1"/>
</dbReference>
<feature type="domain" description="DEAD-box RNA helicase Q" evidence="10">
    <location>
        <begin position="79"/>
        <end position="107"/>
    </location>
</feature>
<dbReference type="GO" id="GO:0003724">
    <property type="term" value="F:RNA helicase activity"/>
    <property type="evidence" value="ECO:0007669"/>
    <property type="project" value="UniProtKB-EC"/>
</dbReference>
<dbReference type="PROSITE" id="PS00039">
    <property type="entry name" value="DEAD_ATP_HELICASE"/>
    <property type="match status" value="1"/>
</dbReference>
<keyword evidence="3 7" id="KW-0347">Helicase</keyword>
<evidence type="ECO:0000259" key="10">
    <source>
        <dbReference type="PROSITE" id="PS51195"/>
    </source>
</evidence>
<dbReference type="PROSITE" id="PS51194">
    <property type="entry name" value="HELICASE_CTER"/>
    <property type="match status" value="1"/>
</dbReference>
<proteinExistence type="inferred from homology"/>
<dbReference type="KEGG" id="ksc:CD178_02349"/>
<protein>
    <submittedName>
        <fullName evidence="11">ATP-dependent RNA helicase RhlE</fullName>
        <ecNumber evidence="11">3.6.4.13</ecNumber>
    </submittedName>
</protein>
<dbReference type="InterPro" id="IPR050079">
    <property type="entry name" value="DEAD_box_RNA_helicase"/>
</dbReference>
<dbReference type="PROSITE" id="PS51192">
    <property type="entry name" value="HELICASE_ATP_BIND_1"/>
    <property type="match status" value="1"/>
</dbReference>
<feature type="short sequence motif" description="Q motif" evidence="6">
    <location>
        <begin position="79"/>
        <end position="107"/>
    </location>
</feature>
<dbReference type="PANTHER" id="PTHR47959:SF1">
    <property type="entry name" value="ATP-DEPENDENT RNA HELICASE DBPA"/>
    <property type="match status" value="1"/>
</dbReference>
<dbReference type="InterPro" id="IPR014001">
    <property type="entry name" value="Helicase_ATP-bd"/>
</dbReference>
<feature type="domain" description="Helicase C-terminal" evidence="9">
    <location>
        <begin position="301"/>
        <end position="456"/>
    </location>
</feature>
<organism evidence="11 12">
    <name type="scientific">Komagataeibacter saccharivorans</name>
    <dbReference type="NCBI Taxonomy" id="265959"/>
    <lineage>
        <taxon>Bacteria</taxon>
        <taxon>Pseudomonadati</taxon>
        <taxon>Pseudomonadota</taxon>
        <taxon>Alphaproteobacteria</taxon>
        <taxon>Acetobacterales</taxon>
        <taxon>Acetobacteraceae</taxon>
        <taxon>Komagataeibacter</taxon>
    </lineage>
</organism>
<dbReference type="InterPro" id="IPR014014">
    <property type="entry name" value="RNA_helicase_DEAD_Q_motif"/>
</dbReference>
<keyword evidence="4 7" id="KW-0067">ATP-binding</keyword>
<dbReference type="GO" id="GO:0005524">
    <property type="term" value="F:ATP binding"/>
    <property type="evidence" value="ECO:0007669"/>
    <property type="project" value="UniProtKB-KW"/>
</dbReference>
<feature type="domain" description="Helicase ATP-binding" evidence="8">
    <location>
        <begin position="110"/>
        <end position="290"/>
    </location>
</feature>
<reference evidence="11 12" key="1">
    <citation type="submission" date="2017-08" db="EMBL/GenBank/DDBJ databases">
        <title>Complete genome sequence of Gluconacetobacter saccharivorans CV1 isolated from Fermented Vinegar.</title>
        <authorList>
            <person name="Kim S.-Y."/>
        </authorList>
    </citation>
    <scope>NUCLEOTIDE SEQUENCE [LARGE SCALE GENOMIC DNA]</scope>
    <source>
        <strain evidence="11 12">CV1</strain>
    </source>
</reference>
<keyword evidence="12" id="KW-1185">Reference proteome</keyword>
<dbReference type="InterPro" id="IPR044742">
    <property type="entry name" value="DEAD/DEAH_RhlB"/>
</dbReference>